<dbReference type="Proteomes" id="UP000799753">
    <property type="component" value="Unassembled WGS sequence"/>
</dbReference>
<dbReference type="AlphaFoldDB" id="A0A6A6RQG3"/>
<dbReference type="OrthoDB" id="538640at2759"/>
<protein>
    <recommendedName>
        <fullName evidence="1">Altered inheritance of mitochondria protein 41</fullName>
    </recommendedName>
</protein>
<proteinExistence type="inferred from homology"/>
<keyword evidence="3" id="KW-1185">Reference proteome</keyword>
<dbReference type="PANTHER" id="PTHR28055">
    <property type="entry name" value="ALTERED INHERITANCE OF MITOCHONDRIA PROTEIN 41, MITOCHONDRIAL"/>
    <property type="match status" value="1"/>
</dbReference>
<dbReference type="InterPro" id="IPR003789">
    <property type="entry name" value="Asn/Gln_tRNA_amidoTrase-B-like"/>
</dbReference>
<evidence type="ECO:0000313" key="2">
    <source>
        <dbReference type="EMBL" id="KAF2637610.1"/>
    </source>
</evidence>
<name>A0A6A6RQG3_9PLEO</name>
<organism evidence="2 3">
    <name type="scientific">Massarina eburnea CBS 473.64</name>
    <dbReference type="NCBI Taxonomy" id="1395130"/>
    <lineage>
        <taxon>Eukaryota</taxon>
        <taxon>Fungi</taxon>
        <taxon>Dikarya</taxon>
        <taxon>Ascomycota</taxon>
        <taxon>Pezizomycotina</taxon>
        <taxon>Dothideomycetes</taxon>
        <taxon>Pleosporomycetidae</taxon>
        <taxon>Pleosporales</taxon>
        <taxon>Massarineae</taxon>
        <taxon>Massarinaceae</taxon>
        <taxon>Massarina</taxon>
    </lineage>
</organism>
<dbReference type="InterPro" id="IPR019004">
    <property type="entry name" value="YqeY/Aim41"/>
</dbReference>
<evidence type="ECO:0000313" key="3">
    <source>
        <dbReference type="Proteomes" id="UP000799753"/>
    </source>
</evidence>
<evidence type="ECO:0000256" key="1">
    <source>
        <dbReference type="RuleBase" id="RU365099"/>
    </source>
</evidence>
<dbReference type="GO" id="GO:0005739">
    <property type="term" value="C:mitochondrion"/>
    <property type="evidence" value="ECO:0007669"/>
    <property type="project" value="UniProtKB-SubCell"/>
</dbReference>
<dbReference type="Pfam" id="PF09424">
    <property type="entry name" value="YqeY"/>
    <property type="match status" value="1"/>
</dbReference>
<accession>A0A6A6RQG3</accession>
<dbReference type="SUPFAM" id="SSF89095">
    <property type="entry name" value="GatB/YqeY motif"/>
    <property type="match status" value="1"/>
</dbReference>
<dbReference type="GO" id="GO:0016884">
    <property type="term" value="F:carbon-nitrogen ligase activity, with glutamine as amido-N-donor"/>
    <property type="evidence" value="ECO:0007669"/>
    <property type="project" value="UniProtKB-UniRule"/>
</dbReference>
<comment type="subcellular location">
    <subcellularLocation>
        <location evidence="1">Mitochondrion</location>
    </subcellularLocation>
</comment>
<gene>
    <name evidence="1" type="primary">AIM41</name>
    <name evidence="2" type="ORF">P280DRAFT_472300</name>
</gene>
<reference evidence="2" key="1">
    <citation type="journal article" date="2020" name="Stud. Mycol.">
        <title>101 Dothideomycetes genomes: a test case for predicting lifestyles and emergence of pathogens.</title>
        <authorList>
            <person name="Haridas S."/>
            <person name="Albert R."/>
            <person name="Binder M."/>
            <person name="Bloem J."/>
            <person name="Labutti K."/>
            <person name="Salamov A."/>
            <person name="Andreopoulos B."/>
            <person name="Baker S."/>
            <person name="Barry K."/>
            <person name="Bills G."/>
            <person name="Bluhm B."/>
            <person name="Cannon C."/>
            <person name="Castanera R."/>
            <person name="Culley D."/>
            <person name="Daum C."/>
            <person name="Ezra D."/>
            <person name="Gonzalez J."/>
            <person name="Henrissat B."/>
            <person name="Kuo A."/>
            <person name="Liang C."/>
            <person name="Lipzen A."/>
            <person name="Lutzoni F."/>
            <person name="Magnuson J."/>
            <person name="Mondo S."/>
            <person name="Nolan M."/>
            <person name="Ohm R."/>
            <person name="Pangilinan J."/>
            <person name="Park H.-J."/>
            <person name="Ramirez L."/>
            <person name="Alfaro M."/>
            <person name="Sun H."/>
            <person name="Tritt A."/>
            <person name="Yoshinaga Y."/>
            <person name="Zwiers L.-H."/>
            <person name="Turgeon B."/>
            <person name="Goodwin S."/>
            <person name="Spatafora J."/>
            <person name="Crous P."/>
            <person name="Grigoriev I."/>
        </authorList>
    </citation>
    <scope>NUCLEOTIDE SEQUENCE</scope>
    <source>
        <strain evidence="2">CBS 473.64</strain>
    </source>
</reference>
<dbReference type="Gene3D" id="1.10.1510.10">
    <property type="entry name" value="Uncharacterised protein YqeY/AIM41 PF09424, N-terminal domain"/>
    <property type="match status" value="1"/>
</dbReference>
<comment type="similarity">
    <text evidence="1">Belongs to the AIM41 family.</text>
</comment>
<dbReference type="PANTHER" id="PTHR28055:SF1">
    <property type="entry name" value="ALTERED INHERITANCE OF MITOCHONDRIA PROTEIN 41, MITOCHONDRIAL"/>
    <property type="match status" value="1"/>
</dbReference>
<sequence>MSLLRALPRSFQTRQPLLLRTFLTTRPLLSEEATTPTVLSTLQPDLKTAMRSKDKPRLSVLRALLAEITNASKTASPISSDGAFHQLLVRQIKASTSALDEFSTAKREDLVEKERIQLGVLEEYRGRFNFVREQEMEDIVRALVSEEREKDKGKWENLVGKAREGKLVGRSMAVVGKDRPVDMSVLKSVIERVLTENA</sequence>
<dbReference type="EMBL" id="MU006793">
    <property type="protein sequence ID" value="KAF2637610.1"/>
    <property type="molecule type" value="Genomic_DNA"/>
</dbReference>
<keyword evidence="1" id="KW-0496">Mitochondrion</keyword>
<dbReference type="InterPro" id="IPR042184">
    <property type="entry name" value="YqeY/Aim41_N"/>
</dbReference>